<evidence type="ECO:0000256" key="1">
    <source>
        <dbReference type="SAM" id="Coils"/>
    </source>
</evidence>
<organism evidence="3">
    <name type="scientific">Drosophila grimshawi</name>
    <name type="common">Hawaiian fruit fly</name>
    <name type="synonym">Idiomyia grimshawi</name>
    <dbReference type="NCBI Taxonomy" id="7222"/>
    <lineage>
        <taxon>Eukaryota</taxon>
        <taxon>Metazoa</taxon>
        <taxon>Ecdysozoa</taxon>
        <taxon>Arthropoda</taxon>
        <taxon>Hexapoda</taxon>
        <taxon>Insecta</taxon>
        <taxon>Pterygota</taxon>
        <taxon>Neoptera</taxon>
        <taxon>Endopterygota</taxon>
        <taxon>Diptera</taxon>
        <taxon>Brachycera</taxon>
        <taxon>Muscomorpha</taxon>
        <taxon>Ephydroidea</taxon>
        <taxon>Drosophilidae</taxon>
        <taxon>Drosophila</taxon>
        <taxon>Hawaiian Drosophila</taxon>
    </lineage>
</organism>
<dbReference type="Proteomes" id="UP000001070">
    <property type="component" value="Unassembled WGS sequence"/>
</dbReference>
<dbReference type="eggNOG" id="ENOG502REJ9">
    <property type="taxonomic scope" value="Eukaryota"/>
</dbReference>
<gene>
    <name evidence="2" type="primary">Dgri\GH23948</name>
    <name evidence="2" type="ORF">Dgri_GH23948</name>
</gene>
<name>B4JZS3_DROGR</name>
<dbReference type="EMBL" id="CH916380">
    <property type="protein sequence ID" value="EDV90939.1"/>
    <property type="molecule type" value="Genomic_DNA"/>
</dbReference>
<protein>
    <submittedName>
        <fullName evidence="2">GH23948</fullName>
    </submittedName>
</protein>
<reference evidence="2 3" key="1">
    <citation type="journal article" date="2007" name="Nature">
        <title>Evolution of genes and genomes on the Drosophila phylogeny.</title>
        <authorList>
            <consortium name="Drosophila 12 Genomes Consortium"/>
            <person name="Clark A.G."/>
            <person name="Eisen M.B."/>
            <person name="Smith D.R."/>
            <person name="Bergman C.M."/>
            <person name="Oliver B."/>
            <person name="Markow T.A."/>
            <person name="Kaufman T.C."/>
            <person name="Kellis M."/>
            <person name="Gelbart W."/>
            <person name="Iyer V.N."/>
            <person name="Pollard D.A."/>
            <person name="Sackton T.B."/>
            <person name="Larracuente A.M."/>
            <person name="Singh N.D."/>
            <person name="Abad J.P."/>
            <person name="Abt D.N."/>
            <person name="Adryan B."/>
            <person name="Aguade M."/>
            <person name="Akashi H."/>
            <person name="Anderson W.W."/>
            <person name="Aquadro C.F."/>
            <person name="Ardell D.H."/>
            <person name="Arguello R."/>
            <person name="Artieri C.G."/>
            <person name="Barbash D.A."/>
            <person name="Barker D."/>
            <person name="Barsanti P."/>
            <person name="Batterham P."/>
            <person name="Batzoglou S."/>
            <person name="Begun D."/>
            <person name="Bhutkar A."/>
            <person name="Blanco E."/>
            <person name="Bosak S.A."/>
            <person name="Bradley R.K."/>
            <person name="Brand A.D."/>
            <person name="Brent M.R."/>
            <person name="Brooks A.N."/>
            <person name="Brown R.H."/>
            <person name="Butlin R.K."/>
            <person name="Caggese C."/>
            <person name="Calvi B.R."/>
            <person name="Bernardo de Carvalho A."/>
            <person name="Caspi A."/>
            <person name="Castrezana S."/>
            <person name="Celniker S.E."/>
            <person name="Chang J.L."/>
            <person name="Chapple C."/>
            <person name="Chatterji S."/>
            <person name="Chinwalla A."/>
            <person name="Civetta A."/>
            <person name="Clifton S.W."/>
            <person name="Comeron J.M."/>
            <person name="Costello J.C."/>
            <person name="Coyne J.A."/>
            <person name="Daub J."/>
            <person name="David R.G."/>
            <person name="Delcher A.L."/>
            <person name="Delehaunty K."/>
            <person name="Do C.B."/>
            <person name="Ebling H."/>
            <person name="Edwards K."/>
            <person name="Eickbush T."/>
            <person name="Evans J.D."/>
            <person name="Filipski A."/>
            <person name="Findeiss S."/>
            <person name="Freyhult E."/>
            <person name="Fulton L."/>
            <person name="Fulton R."/>
            <person name="Garcia A.C."/>
            <person name="Gardiner A."/>
            <person name="Garfield D.A."/>
            <person name="Garvin B.E."/>
            <person name="Gibson G."/>
            <person name="Gilbert D."/>
            <person name="Gnerre S."/>
            <person name="Godfrey J."/>
            <person name="Good R."/>
            <person name="Gotea V."/>
            <person name="Gravely B."/>
            <person name="Greenberg A.J."/>
            <person name="Griffiths-Jones S."/>
            <person name="Gross S."/>
            <person name="Guigo R."/>
            <person name="Gustafson E.A."/>
            <person name="Haerty W."/>
            <person name="Hahn M.W."/>
            <person name="Halligan D.L."/>
            <person name="Halpern A.L."/>
            <person name="Halter G.M."/>
            <person name="Han M.V."/>
            <person name="Heger A."/>
            <person name="Hillier L."/>
            <person name="Hinrichs A.S."/>
            <person name="Holmes I."/>
            <person name="Hoskins R.A."/>
            <person name="Hubisz M.J."/>
            <person name="Hultmark D."/>
            <person name="Huntley M.A."/>
            <person name="Jaffe D.B."/>
            <person name="Jagadeeshan S."/>
            <person name="Jeck W.R."/>
            <person name="Johnson J."/>
            <person name="Jones C.D."/>
            <person name="Jordan W.C."/>
            <person name="Karpen G.H."/>
            <person name="Kataoka E."/>
            <person name="Keightley P.D."/>
            <person name="Kheradpour P."/>
            <person name="Kirkness E.F."/>
            <person name="Koerich L.B."/>
            <person name="Kristiansen K."/>
            <person name="Kudrna D."/>
            <person name="Kulathinal R.J."/>
            <person name="Kumar S."/>
            <person name="Kwok R."/>
            <person name="Lander E."/>
            <person name="Langley C.H."/>
            <person name="Lapoint R."/>
            <person name="Lazzaro B.P."/>
            <person name="Lee S.J."/>
            <person name="Levesque L."/>
            <person name="Li R."/>
            <person name="Lin C.F."/>
            <person name="Lin M.F."/>
            <person name="Lindblad-Toh K."/>
            <person name="Llopart A."/>
            <person name="Long M."/>
            <person name="Low L."/>
            <person name="Lozovsky E."/>
            <person name="Lu J."/>
            <person name="Luo M."/>
            <person name="Machado C.A."/>
            <person name="Makalowski W."/>
            <person name="Marzo M."/>
            <person name="Matsuda M."/>
            <person name="Matzkin L."/>
            <person name="McAllister B."/>
            <person name="McBride C.S."/>
            <person name="McKernan B."/>
            <person name="McKernan K."/>
            <person name="Mendez-Lago M."/>
            <person name="Minx P."/>
            <person name="Mollenhauer M.U."/>
            <person name="Montooth K."/>
            <person name="Mount S.M."/>
            <person name="Mu X."/>
            <person name="Myers E."/>
            <person name="Negre B."/>
            <person name="Newfeld S."/>
            <person name="Nielsen R."/>
            <person name="Noor M.A."/>
            <person name="O'Grady P."/>
            <person name="Pachter L."/>
            <person name="Papaceit M."/>
            <person name="Parisi M.J."/>
            <person name="Parisi M."/>
            <person name="Parts L."/>
            <person name="Pedersen J.S."/>
            <person name="Pesole G."/>
            <person name="Phillippy A.M."/>
            <person name="Ponting C.P."/>
            <person name="Pop M."/>
            <person name="Porcelli D."/>
            <person name="Powell J.R."/>
            <person name="Prohaska S."/>
            <person name="Pruitt K."/>
            <person name="Puig M."/>
            <person name="Quesneville H."/>
            <person name="Ram K.R."/>
            <person name="Rand D."/>
            <person name="Rasmussen M.D."/>
            <person name="Reed L.K."/>
            <person name="Reenan R."/>
            <person name="Reily A."/>
            <person name="Remington K.A."/>
            <person name="Rieger T.T."/>
            <person name="Ritchie M.G."/>
            <person name="Robin C."/>
            <person name="Rogers Y.H."/>
            <person name="Rohde C."/>
            <person name="Rozas J."/>
            <person name="Rubenfield M.J."/>
            <person name="Ruiz A."/>
            <person name="Russo S."/>
            <person name="Salzberg S.L."/>
            <person name="Sanchez-Gracia A."/>
            <person name="Saranga D.J."/>
            <person name="Sato H."/>
            <person name="Schaeffer S.W."/>
            <person name="Schatz M.C."/>
            <person name="Schlenke T."/>
            <person name="Schwartz R."/>
            <person name="Segarra C."/>
            <person name="Singh R.S."/>
            <person name="Sirot L."/>
            <person name="Sirota M."/>
            <person name="Sisneros N.B."/>
            <person name="Smith C.D."/>
            <person name="Smith T.F."/>
            <person name="Spieth J."/>
            <person name="Stage D.E."/>
            <person name="Stark A."/>
            <person name="Stephan W."/>
            <person name="Strausberg R.L."/>
            <person name="Strempel S."/>
            <person name="Sturgill D."/>
            <person name="Sutton G."/>
            <person name="Sutton G.G."/>
            <person name="Tao W."/>
            <person name="Teichmann S."/>
            <person name="Tobari Y.N."/>
            <person name="Tomimura Y."/>
            <person name="Tsolas J.M."/>
            <person name="Valente V.L."/>
            <person name="Venter E."/>
            <person name="Venter J.C."/>
            <person name="Vicario S."/>
            <person name="Vieira F.G."/>
            <person name="Vilella A.J."/>
            <person name="Villasante A."/>
            <person name="Walenz B."/>
            <person name="Wang J."/>
            <person name="Wasserman M."/>
            <person name="Watts T."/>
            <person name="Wilson D."/>
            <person name="Wilson R.K."/>
            <person name="Wing R.A."/>
            <person name="Wolfner M.F."/>
            <person name="Wong A."/>
            <person name="Wong G.K."/>
            <person name="Wu C.I."/>
            <person name="Wu G."/>
            <person name="Yamamoto D."/>
            <person name="Yang H.P."/>
            <person name="Yang S.P."/>
            <person name="Yorke J.A."/>
            <person name="Yoshida K."/>
            <person name="Zdobnov E."/>
            <person name="Zhang P."/>
            <person name="Zhang Y."/>
            <person name="Zimin A.V."/>
            <person name="Baldwin J."/>
            <person name="Abdouelleil A."/>
            <person name="Abdulkadir J."/>
            <person name="Abebe A."/>
            <person name="Abera B."/>
            <person name="Abreu J."/>
            <person name="Acer S.C."/>
            <person name="Aftuck L."/>
            <person name="Alexander A."/>
            <person name="An P."/>
            <person name="Anderson E."/>
            <person name="Anderson S."/>
            <person name="Arachi H."/>
            <person name="Azer M."/>
            <person name="Bachantsang P."/>
            <person name="Barry A."/>
            <person name="Bayul T."/>
            <person name="Berlin A."/>
            <person name="Bessette D."/>
            <person name="Bloom T."/>
            <person name="Blye J."/>
            <person name="Boguslavskiy L."/>
            <person name="Bonnet C."/>
            <person name="Boukhgalter B."/>
            <person name="Bourzgui I."/>
            <person name="Brown A."/>
            <person name="Cahill P."/>
            <person name="Channer S."/>
            <person name="Cheshatsang Y."/>
            <person name="Chuda L."/>
            <person name="Citroen M."/>
            <person name="Collymore A."/>
            <person name="Cooke P."/>
            <person name="Costello M."/>
            <person name="D'Aco K."/>
            <person name="Daza R."/>
            <person name="De Haan G."/>
            <person name="DeGray S."/>
            <person name="DeMaso C."/>
            <person name="Dhargay N."/>
            <person name="Dooley K."/>
            <person name="Dooley E."/>
            <person name="Doricent M."/>
            <person name="Dorje P."/>
            <person name="Dorjee K."/>
            <person name="Dupes A."/>
            <person name="Elong R."/>
            <person name="Falk J."/>
            <person name="Farina A."/>
            <person name="Faro S."/>
            <person name="Ferguson D."/>
            <person name="Fisher S."/>
            <person name="Foley C.D."/>
            <person name="Franke A."/>
            <person name="Friedrich D."/>
            <person name="Gadbois L."/>
            <person name="Gearin G."/>
            <person name="Gearin C.R."/>
            <person name="Giannoukos G."/>
            <person name="Goode T."/>
            <person name="Graham J."/>
            <person name="Grandbois E."/>
            <person name="Grewal S."/>
            <person name="Gyaltsen K."/>
            <person name="Hafez N."/>
            <person name="Hagos B."/>
            <person name="Hall J."/>
            <person name="Henson C."/>
            <person name="Hollinger A."/>
            <person name="Honan T."/>
            <person name="Huard M.D."/>
            <person name="Hughes L."/>
            <person name="Hurhula B."/>
            <person name="Husby M.E."/>
            <person name="Kamat A."/>
            <person name="Kanga B."/>
            <person name="Kashin S."/>
            <person name="Khazanovich D."/>
            <person name="Kisner P."/>
            <person name="Lance K."/>
            <person name="Lara M."/>
            <person name="Lee W."/>
            <person name="Lennon N."/>
            <person name="Letendre F."/>
            <person name="LeVine R."/>
            <person name="Lipovsky A."/>
            <person name="Liu X."/>
            <person name="Liu J."/>
            <person name="Liu S."/>
            <person name="Lokyitsang T."/>
            <person name="Lokyitsang Y."/>
            <person name="Lubonja R."/>
            <person name="Lui A."/>
            <person name="MacDonald P."/>
            <person name="Magnisalis V."/>
            <person name="Maru K."/>
            <person name="Matthews C."/>
            <person name="McCusker W."/>
            <person name="McDonough S."/>
            <person name="Mehta T."/>
            <person name="Meldrim J."/>
            <person name="Meneus L."/>
            <person name="Mihai O."/>
            <person name="Mihalev A."/>
            <person name="Mihova T."/>
            <person name="Mittelman R."/>
            <person name="Mlenga V."/>
            <person name="Montmayeur A."/>
            <person name="Mulrain L."/>
            <person name="Navidi A."/>
            <person name="Naylor J."/>
            <person name="Negash T."/>
            <person name="Nguyen T."/>
            <person name="Nguyen N."/>
            <person name="Nicol R."/>
            <person name="Norbu C."/>
            <person name="Norbu N."/>
            <person name="Novod N."/>
            <person name="O'Neill B."/>
            <person name="Osman S."/>
            <person name="Markiewicz E."/>
            <person name="Oyono O.L."/>
            <person name="Patti C."/>
            <person name="Phunkhang P."/>
            <person name="Pierre F."/>
            <person name="Priest M."/>
            <person name="Raghuraman S."/>
            <person name="Rege F."/>
            <person name="Reyes R."/>
            <person name="Rise C."/>
            <person name="Rogov P."/>
            <person name="Ross K."/>
            <person name="Ryan E."/>
            <person name="Settipalli S."/>
            <person name="Shea T."/>
            <person name="Sherpa N."/>
            <person name="Shi L."/>
            <person name="Shih D."/>
            <person name="Sparrow T."/>
            <person name="Spaulding J."/>
            <person name="Stalker J."/>
            <person name="Stange-Thomann N."/>
            <person name="Stavropoulos S."/>
            <person name="Stone C."/>
            <person name="Strader C."/>
            <person name="Tesfaye S."/>
            <person name="Thomson T."/>
            <person name="Thoulutsang Y."/>
            <person name="Thoulutsang D."/>
            <person name="Topham K."/>
            <person name="Topping I."/>
            <person name="Tsamla T."/>
            <person name="Vassiliev H."/>
            <person name="Vo A."/>
            <person name="Wangchuk T."/>
            <person name="Wangdi T."/>
            <person name="Weiand M."/>
            <person name="Wilkinson J."/>
            <person name="Wilson A."/>
            <person name="Yadav S."/>
            <person name="Young G."/>
            <person name="Yu Q."/>
            <person name="Zembek L."/>
            <person name="Zhong D."/>
            <person name="Zimmer A."/>
            <person name="Zwirko Z."/>
            <person name="Jaffe D.B."/>
            <person name="Alvarez P."/>
            <person name="Brockman W."/>
            <person name="Butler J."/>
            <person name="Chin C."/>
            <person name="Gnerre S."/>
            <person name="Grabherr M."/>
            <person name="Kleber M."/>
            <person name="Mauceli E."/>
            <person name="MacCallum I."/>
        </authorList>
    </citation>
    <scope>NUCLEOTIDE SEQUENCE [LARGE SCALE GENOMIC DNA]</scope>
    <source>
        <strain evidence="3">Tucson 15287-2541.00</strain>
    </source>
</reference>
<dbReference type="PANTHER" id="PTHR39072">
    <property type="entry name" value="RE48511P"/>
    <property type="match status" value="1"/>
</dbReference>
<keyword evidence="3" id="KW-1185">Reference proteome</keyword>
<evidence type="ECO:0000313" key="2">
    <source>
        <dbReference type="EMBL" id="EDV90939.1"/>
    </source>
</evidence>
<dbReference type="STRING" id="7222.B4JZS3"/>
<sequence>MCVVIRVALTTVLLINQDNLGHGRFLSVRPELGLLTSTARTFIQEGITTEYATQVVGTTLNNGRQYAQYLKKSSRVLYENGLQPSVITSWVGEGSTATAETPATFTAHLESHNDLLSDAEAADWRAIDDKLRNVEFVGNTDYFRLQQSSQLLQSTPDSGVFASSVLSTVIHSVYAAPNQNNARILAAQKVLPIGDLPTFTVKNNFAPSGYQNTAETEIGEAGEGEEGRSAKLYHQQLMQQKQQNKFQNSTQIQFKKRVLATITYYGFADFTTLVGDSLIVFSPSTVQASLNLGHITSIKGMATLRSSELELFPSTAAEILVKTTNILSTLDKVTTTTTSPNLEEEKKPFSVGSVVEEIGKSSAGLEIKTEPVFVEHMEATSIKPQLEIRKYWRYMHRYPGHKLKAKIKGRLKFLRKELKLKELKKLKIRER</sequence>
<keyword evidence="1" id="KW-0175">Coiled coil</keyword>
<dbReference type="HOGENOM" id="CLU_636583_0_0_1"/>
<proteinExistence type="predicted"/>
<dbReference type="AlphaFoldDB" id="B4JZS3"/>
<accession>B4JZS3</accession>
<dbReference type="InParanoid" id="B4JZS3"/>
<dbReference type="PANTHER" id="PTHR39072:SF2">
    <property type="match status" value="1"/>
</dbReference>
<feature type="coiled-coil region" evidence="1">
    <location>
        <begin position="404"/>
        <end position="431"/>
    </location>
</feature>
<evidence type="ECO:0000313" key="3">
    <source>
        <dbReference type="Proteomes" id="UP000001070"/>
    </source>
</evidence>